<keyword evidence="3" id="KW-1133">Transmembrane helix</keyword>
<comment type="subcellular location">
    <subcellularLocation>
        <location evidence="1">Cell surface</location>
    </subcellularLocation>
</comment>
<reference evidence="4 5" key="1">
    <citation type="submission" date="2021-06" db="EMBL/GenBank/DDBJ databases">
        <title>Bacillus sp. RD4P76, an endophyte from a halophyte.</title>
        <authorList>
            <person name="Sun J.-Q."/>
        </authorList>
    </citation>
    <scope>NUCLEOTIDE SEQUENCE [LARGE SCALE GENOMIC DNA]</scope>
    <source>
        <strain evidence="4 5">CGMCC 1.15917</strain>
    </source>
</reference>
<feature type="transmembrane region" description="Helical" evidence="3">
    <location>
        <begin position="6"/>
        <end position="31"/>
    </location>
</feature>
<name>A0ABS6JIE9_9BACI</name>
<accession>A0ABS6JIE9</accession>
<keyword evidence="5" id="KW-1185">Reference proteome</keyword>
<sequence length="117" mass="13555">MINNKGFSYIEVMCALLLFSIAVSTILPALVTVQQERLTIRQERYIEEFLNKEIYDLKSNGNVEEELSIVNDGVEYQIHSVFSNGRTVICAYWEGGNGRYYERCLLGKKERGWNDSY</sequence>
<dbReference type="Proteomes" id="UP000784880">
    <property type="component" value="Unassembled WGS sequence"/>
</dbReference>
<evidence type="ECO:0000256" key="3">
    <source>
        <dbReference type="SAM" id="Phobius"/>
    </source>
</evidence>
<dbReference type="NCBIfam" id="TIGR02532">
    <property type="entry name" value="IV_pilin_GFxxxE"/>
    <property type="match status" value="1"/>
</dbReference>
<protein>
    <submittedName>
        <fullName evidence="4">Type II secretion system GspH family protein</fullName>
    </submittedName>
</protein>
<dbReference type="RefSeq" id="WP_217066421.1">
    <property type="nucleotide sequence ID" value="NZ_JAHQCS010000095.1"/>
</dbReference>
<proteinExistence type="predicted"/>
<evidence type="ECO:0000256" key="1">
    <source>
        <dbReference type="ARBA" id="ARBA00004241"/>
    </source>
</evidence>
<keyword evidence="2" id="KW-0178">Competence</keyword>
<comment type="caution">
    <text evidence="4">The sequence shown here is derived from an EMBL/GenBank/DDBJ whole genome shotgun (WGS) entry which is preliminary data.</text>
</comment>
<keyword evidence="3" id="KW-0472">Membrane</keyword>
<dbReference type="InterPro" id="IPR012902">
    <property type="entry name" value="N_methyl_site"/>
</dbReference>
<gene>
    <name evidence="4" type="ORF">KS419_10820</name>
</gene>
<evidence type="ECO:0000256" key="2">
    <source>
        <dbReference type="ARBA" id="ARBA00023287"/>
    </source>
</evidence>
<evidence type="ECO:0000313" key="4">
    <source>
        <dbReference type="EMBL" id="MBU9712235.1"/>
    </source>
</evidence>
<organism evidence="4 5">
    <name type="scientific">Evansella tamaricis</name>
    <dbReference type="NCBI Taxonomy" id="2069301"/>
    <lineage>
        <taxon>Bacteria</taxon>
        <taxon>Bacillati</taxon>
        <taxon>Bacillota</taxon>
        <taxon>Bacilli</taxon>
        <taxon>Bacillales</taxon>
        <taxon>Bacillaceae</taxon>
        <taxon>Evansella</taxon>
    </lineage>
</organism>
<evidence type="ECO:0000313" key="5">
    <source>
        <dbReference type="Proteomes" id="UP000784880"/>
    </source>
</evidence>
<keyword evidence="3" id="KW-0812">Transmembrane</keyword>
<dbReference type="EMBL" id="JAHQCS010000095">
    <property type="protein sequence ID" value="MBU9712235.1"/>
    <property type="molecule type" value="Genomic_DNA"/>
</dbReference>